<sequence length="140" mass="14074">MNMKALSLAAGLAVALAGTACSEQAPAEPENVSAQTASPAAVETPAATTSSSSRFNLRIPGGEPVAAPQASGGFNLRTPGAPAPSNDIPMPESSAATRLNDVPEVAVPGLNNPAADIATRSRTQAPDVNTEDDDDVIRLD</sequence>
<keyword evidence="2" id="KW-0732">Signal</keyword>
<organism evidence="3 4">
    <name type="scientific">Henriciella barbarensis</name>
    <dbReference type="NCBI Taxonomy" id="86342"/>
    <lineage>
        <taxon>Bacteria</taxon>
        <taxon>Pseudomonadati</taxon>
        <taxon>Pseudomonadota</taxon>
        <taxon>Alphaproteobacteria</taxon>
        <taxon>Hyphomonadales</taxon>
        <taxon>Hyphomonadaceae</taxon>
        <taxon>Henriciella</taxon>
    </lineage>
</organism>
<evidence type="ECO:0000256" key="1">
    <source>
        <dbReference type="SAM" id="MobiDB-lite"/>
    </source>
</evidence>
<keyword evidence="4" id="KW-1185">Reference proteome</keyword>
<comment type="caution">
    <text evidence="3">The sequence shown here is derived from an EMBL/GenBank/DDBJ whole genome shotgun (WGS) entry which is preliminary data.</text>
</comment>
<dbReference type="RefSeq" id="WP_119379702.1">
    <property type="nucleotide sequence ID" value="NZ_QWGB01000005.1"/>
</dbReference>
<evidence type="ECO:0000256" key="2">
    <source>
        <dbReference type="SAM" id="SignalP"/>
    </source>
</evidence>
<feature type="compositionally biased region" description="Polar residues" evidence="1">
    <location>
        <begin position="46"/>
        <end position="55"/>
    </location>
</feature>
<reference evidence="3 4" key="1">
    <citation type="submission" date="2018-08" db="EMBL/GenBank/DDBJ databases">
        <title>Henriciella mobilis sp. nov., isolated from seawater.</title>
        <authorList>
            <person name="Cheng H."/>
            <person name="Wu Y.-H."/>
            <person name="Xu X.-W."/>
            <person name="Guo L.-L."/>
        </authorList>
    </citation>
    <scope>NUCLEOTIDE SEQUENCE [LARGE SCALE GENOMIC DNA]</scope>
    <source>
        <strain evidence="3 4">CCUG66934</strain>
    </source>
</reference>
<feature type="signal peptide" evidence="2">
    <location>
        <begin position="1"/>
        <end position="27"/>
    </location>
</feature>
<accession>A0A399R0Q1</accession>
<dbReference type="PROSITE" id="PS51257">
    <property type="entry name" value="PROKAR_LIPOPROTEIN"/>
    <property type="match status" value="1"/>
</dbReference>
<evidence type="ECO:0000313" key="4">
    <source>
        <dbReference type="Proteomes" id="UP000265431"/>
    </source>
</evidence>
<evidence type="ECO:0008006" key="5">
    <source>
        <dbReference type="Google" id="ProtNLM"/>
    </source>
</evidence>
<name>A0A399R0Q1_9PROT</name>
<dbReference type="Proteomes" id="UP000265431">
    <property type="component" value="Unassembled WGS sequence"/>
</dbReference>
<proteinExistence type="predicted"/>
<evidence type="ECO:0000313" key="3">
    <source>
        <dbReference type="EMBL" id="RIJ24513.1"/>
    </source>
</evidence>
<gene>
    <name evidence="3" type="ORF">D1224_09850</name>
</gene>
<dbReference type="EMBL" id="QWGB01000005">
    <property type="protein sequence ID" value="RIJ24513.1"/>
    <property type="molecule type" value="Genomic_DNA"/>
</dbReference>
<feature type="region of interest" description="Disordered" evidence="1">
    <location>
        <begin position="21"/>
        <end position="140"/>
    </location>
</feature>
<protein>
    <recommendedName>
        <fullName evidence="5">DUF3035 domain-containing protein</fullName>
    </recommendedName>
</protein>
<feature type="compositionally biased region" description="Acidic residues" evidence="1">
    <location>
        <begin position="129"/>
        <end position="140"/>
    </location>
</feature>
<feature type="chain" id="PRO_5017486895" description="DUF3035 domain-containing protein" evidence="2">
    <location>
        <begin position="28"/>
        <end position="140"/>
    </location>
</feature>
<dbReference type="AlphaFoldDB" id="A0A399R0Q1"/>